<sequence length="803" mass="92642">MIFQKKRWVLKECENFDDFDIQIDGRKIRPQIIKVLKNRGIVQKDDIEKFLAPAIKNLHNPFLLNDMKEAINIVHNAILHKKRVLIYGDYDCDGVTSTYLLYSNLKKFLPTSYYIPNRFKDGYGLNLDILKRLEDTFDILITVDTGISAINEIEYLKQKGKIVIVTDHHEPKDKLPIADAIINPKRRDSTYPFRDLAGVGVAFKLLHALKLSGLEIKLSKYLDIVAIGTIADVMPLVDENRIFAKFGLKLLKYTRNIGLKKLIEVAGLSSKEELKPFDVSFIIGPRLNAAGRISDANLAMSLLLSDSLVEAEKIARRLDEENRKRQEIEEKTIKEAQKIITLNKDILRKKIFVLSSQSWHPGVVGIASSKITEKYYRPSLLFTFTDEGILKGSGRSIKGFNLFEALKNCSDILLKFGGHEHAAGLSLVSDNFDKLDEILNAIAQEYHFMIFKPAVEIDLVLSLNEIDDELIDQVYLLEPFGVGNPEPTFLIKNIIVENFRFMGEDNKYYKFFTGNGTKYDVVCFSNLEDEDELVTMKKVDIVCKLEKNIFNSTRRNQFNLIDICENISFGVIKDLYNNLKTVRQKGCSFKKFEIETCNLSELVDKKCIFTAFYPHIVLDFLKFLKDEEVENDLFKFLDNHGRIVQHQSSLKEVYFDDIFAPRIDKIENMKEDFDVIVALDIPSYQLVKNLYQDAKVLIFDLDKKFKDFNLQINDEVVNVYKTLRDCEFISYNFSGINESDPFKRVVKLLFILSMFEEKNLLCSEVTHEGVEVKEFYKLSEKVNLKQTSIYKFFQIIKKDEGGI</sequence>
<feature type="domain" description="DHHA1" evidence="8">
    <location>
        <begin position="350"/>
        <end position="444"/>
    </location>
</feature>
<keyword evidence="5 10" id="KW-0269">Exonuclease</keyword>
<keyword evidence="6" id="KW-0175">Coiled coil</keyword>
<dbReference type="PANTHER" id="PTHR30255:SF2">
    <property type="entry name" value="SINGLE-STRANDED-DNA-SPECIFIC EXONUCLEASE RECJ"/>
    <property type="match status" value="1"/>
</dbReference>
<keyword evidence="4" id="KW-0378">Hydrolase</keyword>
<dbReference type="InterPro" id="IPR001667">
    <property type="entry name" value="DDH_dom"/>
</dbReference>
<evidence type="ECO:0000313" key="11">
    <source>
        <dbReference type="Proteomes" id="UP000000256"/>
    </source>
</evidence>
<dbReference type="Pfam" id="PF02272">
    <property type="entry name" value="DHHA1"/>
    <property type="match status" value="1"/>
</dbReference>
<gene>
    <name evidence="10" type="ordered locus">Csac_0860</name>
</gene>
<evidence type="ECO:0000256" key="5">
    <source>
        <dbReference type="ARBA" id="ARBA00022839"/>
    </source>
</evidence>
<dbReference type="Pfam" id="PF01368">
    <property type="entry name" value="DHH"/>
    <property type="match status" value="1"/>
</dbReference>
<dbReference type="HOGENOM" id="CLU_009736_3_1_9"/>
<evidence type="ECO:0000256" key="1">
    <source>
        <dbReference type="ARBA" id="ARBA00005915"/>
    </source>
</evidence>
<dbReference type="InterPro" id="IPR038763">
    <property type="entry name" value="DHH_sf"/>
</dbReference>
<dbReference type="GO" id="GO:0008409">
    <property type="term" value="F:5'-3' exonuclease activity"/>
    <property type="evidence" value="ECO:0007669"/>
    <property type="project" value="InterPro"/>
</dbReference>
<feature type="coiled-coil region" evidence="6">
    <location>
        <begin position="311"/>
        <end position="338"/>
    </location>
</feature>
<evidence type="ECO:0000256" key="2">
    <source>
        <dbReference type="ARBA" id="ARBA00019841"/>
    </source>
</evidence>
<protein>
    <recommendedName>
        <fullName evidence="2">Single-stranded-DNA-specific exonuclease RecJ</fullName>
    </recommendedName>
</protein>
<dbReference type="GO" id="GO:0003676">
    <property type="term" value="F:nucleic acid binding"/>
    <property type="evidence" value="ECO:0007669"/>
    <property type="project" value="InterPro"/>
</dbReference>
<dbReference type="Gene3D" id="3.90.1640.30">
    <property type="match status" value="1"/>
</dbReference>
<dbReference type="GO" id="GO:0006281">
    <property type="term" value="P:DNA repair"/>
    <property type="evidence" value="ECO:0007669"/>
    <property type="project" value="InterPro"/>
</dbReference>
<evidence type="ECO:0000259" key="9">
    <source>
        <dbReference type="Pfam" id="PF17768"/>
    </source>
</evidence>
<feature type="domain" description="DDH" evidence="7">
    <location>
        <begin position="83"/>
        <end position="229"/>
    </location>
</feature>
<dbReference type="EMBL" id="CP000679">
    <property type="protein sequence ID" value="ABP66476.1"/>
    <property type="molecule type" value="Genomic_DNA"/>
</dbReference>
<dbReference type="Gene3D" id="3.10.310.30">
    <property type="match status" value="1"/>
</dbReference>
<evidence type="ECO:0000259" key="8">
    <source>
        <dbReference type="Pfam" id="PF02272"/>
    </source>
</evidence>
<keyword evidence="11" id="KW-1185">Reference proteome</keyword>
<proteinExistence type="inferred from homology"/>
<dbReference type="eggNOG" id="COG0608">
    <property type="taxonomic scope" value="Bacteria"/>
</dbReference>
<name>A4XHU1_CALS8</name>
<dbReference type="Pfam" id="PF17768">
    <property type="entry name" value="RecJ_OB"/>
    <property type="match status" value="1"/>
</dbReference>
<evidence type="ECO:0000259" key="7">
    <source>
        <dbReference type="Pfam" id="PF01368"/>
    </source>
</evidence>
<dbReference type="RefSeq" id="WP_011916422.1">
    <property type="nucleotide sequence ID" value="NC_009437.1"/>
</dbReference>
<dbReference type="Proteomes" id="UP000000256">
    <property type="component" value="Chromosome"/>
</dbReference>
<evidence type="ECO:0000256" key="4">
    <source>
        <dbReference type="ARBA" id="ARBA00022801"/>
    </source>
</evidence>
<dbReference type="AlphaFoldDB" id="A4XHU1"/>
<evidence type="ECO:0000313" key="10">
    <source>
        <dbReference type="EMBL" id="ABP66476.1"/>
    </source>
</evidence>
<dbReference type="NCBIfam" id="TIGR00644">
    <property type="entry name" value="recJ"/>
    <property type="match status" value="1"/>
</dbReference>
<dbReference type="OrthoDB" id="9809852at2"/>
<evidence type="ECO:0000256" key="3">
    <source>
        <dbReference type="ARBA" id="ARBA00022722"/>
    </source>
</evidence>
<evidence type="ECO:0000256" key="6">
    <source>
        <dbReference type="SAM" id="Coils"/>
    </source>
</evidence>
<dbReference type="STRING" id="351627.Csac_0860"/>
<keyword evidence="3" id="KW-0540">Nuclease</keyword>
<reference evidence="10 11" key="1">
    <citation type="journal article" date="2008" name="Appl. Environ. Microbiol.">
        <title>Hydrogenomics of the extremely thermophilic bacterium Caldicellulosiruptor saccharolyticus.</title>
        <authorList>
            <person name="van de Werken H.J."/>
            <person name="Verhaart M.R."/>
            <person name="VanFossen A.L."/>
            <person name="Willquist K."/>
            <person name="Lewis D.L."/>
            <person name="Nichols J.D."/>
            <person name="Goorissen H.P."/>
            <person name="Mongodin E.F."/>
            <person name="Nelson K.E."/>
            <person name="van Niel E.W."/>
            <person name="Stams A.J."/>
            <person name="Ward D.E."/>
            <person name="de Vos W.M."/>
            <person name="van der Oost J."/>
            <person name="Kelly R.M."/>
            <person name="Kengen S.W."/>
        </authorList>
    </citation>
    <scope>NUCLEOTIDE SEQUENCE [LARGE SCALE GENOMIC DNA]</scope>
    <source>
        <strain evidence="11">ATCC 43494 / DSM 8903 / Tp8T 6331</strain>
    </source>
</reference>
<dbReference type="GO" id="GO:0006310">
    <property type="term" value="P:DNA recombination"/>
    <property type="evidence" value="ECO:0007669"/>
    <property type="project" value="InterPro"/>
</dbReference>
<organism evidence="10 11">
    <name type="scientific">Caldicellulosiruptor saccharolyticus (strain ATCC 43494 / DSM 8903 / Tp8T 6331)</name>
    <dbReference type="NCBI Taxonomy" id="351627"/>
    <lineage>
        <taxon>Bacteria</taxon>
        <taxon>Bacillati</taxon>
        <taxon>Bacillota</taxon>
        <taxon>Bacillota incertae sedis</taxon>
        <taxon>Caldicellulosiruptorales</taxon>
        <taxon>Caldicellulosiruptoraceae</taxon>
        <taxon>Caldicellulosiruptor</taxon>
    </lineage>
</organism>
<dbReference type="SUPFAM" id="SSF64182">
    <property type="entry name" value="DHH phosphoesterases"/>
    <property type="match status" value="1"/>
</dbReference>
<accession>A4XHU1</accession>
<dbReference type="KEGG" id="csc:Csac_0860"/>
<comment type="similarity">
    <text evidence="1">Belongs to the RecJ family.</text>
</comment>
<dbReference type="InterPro" id="IPR003156">
    <property type="entry name" value="DHHA1_dom"/>
</dbReference>
<dbReference type="PANTHER" id="PTHR30255">
    <property type="entry name" value="SINGLE-STRANDED-DNA-SPECIFIC EXONUCLEASE RECJ"/>
    <property type="match status" value="1"/>
</dbReference>
<feature type="domain" description="RecJ OB" evidence="9">
    <location>
        <begin position="457"/>
        <end position="562"/>
    </location>
</feature>
<dbReference type="InterPro" id="IPR041122">
    <property type="entry name" value="RecJ_OB"/>
</dbReference>
<dbReference type="InterPro" id="IPR051673">
    <property type="entry name" value="SSDNA_exonuclease_RecJ"/>
</dbReference>
<dbReference type="InterPro" id="IPR004610">
    <property type="entry name" value="RecJ"/>
</dbReference>